<feature type="compositionally biased region" description="Basic and acidic residues" evidence="1">
    <location>
        <begin position="49"/>
        <end position="66"/>
    </location>
</feature>
<comment type="caution">
    <text evidence="2">The sequence shown here is derived from an EMBL/GenBank/DDBJ whole genome shotgun (WGS) entry which is preliminary data.</text>
</comment>
<accession>A0ABN1LVM7</accession>
<dbReference type="EMBL" id="BAAAFE010000001">
    <property type="protein sequence ID" value="GAA0860842.1"/>
    <property type="molecule type" value="Genomic_DNA"/>
</dbReference>
<proteinExistence type="predicted"/>
<feature type="region of interest" description="Disordered" evidence="1">
    <location>
        <begin position="1"/>
        <end position="29"/>
    </location>
</feature>
<reference evidence="2 3" key="1">
    <citation type="journal article" date="2019" name="Int. J. Syst. Evol. Microbiol.">
        <title>The Global Catalogue of Microorganisms (GCM) 10K type strain sequencing project: providing services to taxonomists for standard genome sequencing and annotation.</title>
        <authorList>
            <consortium name="The Broad Institute Genomics Platform"/>
            <consortium name="The Broad Institute Genome Sequencing Center for Infectious Disease"/>
            <person name="Wu L."/>
            <person name="Ma J."/>
        </authorList>
    </citation>
    <scope>NUCLEOTIDE SEQUENCE [LARGE SCALE GENOMIC DNA]</scope>
    <source>
        <strain evidence="2 3">JCM 15910</strain>
    </source>
</reference>
<evidence type="ECO:0000256" key="1">
    <source>
        <dbReference type="SAM" id="MobiDB-lite"/>
    </source>
</evidence>
<feature type="compositionally biased region" description="Basic and acidic residues" evidence="1">
    <location>
        <begin position="13"/>
        <end position="29"/>
    </location>
</feature>
<name>A0ABN1LVM7_9SPHN</name>
<gene>
    <name evidence="2" type="ORF">GCM10009115_01020</name>
</gene>
<protein>
    <submittedName>
        <fullName evidence="2">Uncharacterized protein</fullName>
    </submittedName>
</protein>
<evidence type="ECO:0000313" key="2">
    <source>
        <dbReference type="EMBL" id="GAA0860842.1"/>
    </source>
</evidence>
<keyword evidence="3" id="KW-1185">Reference proteome</keyword>
<sequence>MLAAAATFPRSSRRSEDNSAARLKRADLVRAPDPRCSYDRVLHYNPATSRREMDRPAPDCSDYKAP</sequence>
<dbReference type="Proteomes" id="UP001500738">
    <property type="component" value="Unassembled WGS sequence"/>
</dbReference>
<evidence type="ECO:0000313" key="3">
    <source>
        <dbReference type="Proteomes" id="UP001500738"/>
    </source>
</evidence>
<organism evidence="2 3">
    <name type="scientific">Sphingopyxis soli</name>
    <dbReference type="NCBI Taxonomy" id="592051"/>
    <lineage>
        <taxon>Bacteria</taxon>
        <taxon>Pseudomonadati</taxon>
        <taxon>Pseudomonadota</taxon>
        <taxon>Alphaproteobacteria</taxon>
        <taxon>Sphingomonadales</taxon>
        <taxon>Sphingomonadaceae</taxon>
        <taxon>Sphingopyxis</taxon>
    </lineage>
</organism>
<feature type="region of interest" description="Disordered" evidence="1">
    <location>
        <begin position="43"/>
        <end position="66"/>
    </location>
</feature>